<feature type="region of interest" description="Disordered" evidence="12">
    <location>
        <begin position="761"/>
        <end position="831"/>
    </location>
</feature>
<accession>A0A8C6Y192</accession>
<organism evidence="15 16">
    <name type="scientific">Naja naja</name>
    <name type="common">Indian cobra</name>
    <dbReference type="NCBI Taxonomy" id="35670"/>
    <lineage>
        <taxon>Eukaryota</taxon>
        <taxon>Metazoa</taxon>
        <taxon>Chordata</taxon>
        <taxon>Craniata</taxon>
        <taxon>Vertebrata</taxon>
        <taxon>Euteleostomi</taxon>
        <taxon>Lepidosauria</taxon>
        <taxon>Squamata</taxon>
        <taxon>Bifurcata</taxon>
        <taxon>Unidentata</taxon>
        <taxon>Episquamata</taxon>
        <taxon>Toxicofera</taxon>
        <taxon>Serpentes</taxon>
        <taxon>Colubroidea</taxon>
        <taxon>Elapidae</taxon>
        <taxon>Elapinae</taxon>
        <taxon>Naja</taxon>
    </lineage>
</organism>
<evidence type="ECO:0000256" key="11">
    <source>
        <dbReference type="PROSITE-ProRule" id="PRU00076"/>
    </source>
</evidence>
<dbReference type="Gene3D" id="2.170.300.10">
    <property type="entry name" value="Tie2 ligand-binding domain superfamily"/>
    <property type="match status" value="4"/>
</dbReference>
<comment type="caution">
    <text evidence="11">Lacks conserved residue(s) required for the propagation of feature annotation.</text>
</comment>
<dbReference type="PROSITE" id="PS01186">
    <property type="entry name" value="EGF_2"/>
    <property type="match status" value="3"/>
</dbReference>
<keyword evidence="7 13" id="KW-1133">Transmembrane helix</keyword>
<feature type="disulfide bond" evidence="11">
    <location>
        <begin position="535"/>
        <end position="544"/>
    </location>
</feature>
<evidence type="ECO:0000256" key="1">
    <source>
        <dbReference type="ARBA" id="ARBA00004162"/>
    </source>
</evidence>
<dbReference type="PANTHER" id="PTHR24052">
    <property type="entry name" value="DELTA-RELATED"/>
    <property type="match status" value="1"/>
</dbReference>
<dbReference type="AlphaFoldDB" id="A0A8C6Y192"/>
<evidence type="ECO:0000313" key="16">
    <source>
        <dbReference type="Proteomes" id="UP000694559"/>
    </source>
</evidence>
<feature type="domain" description="EGF-like" evidence="14">
    <location>
        <begin position="356"/>
        <end position="391"/>
    </location>
</feature>
<dbReference type="PROSITE" id="PS50026">
    <property type="entry name" value="EGF_3"/>
    <property type="match status" value="4"/>
</dbReference>
<evidence type="ECO:0000256" key="12">
    <source>
        <dbReference type="SAM" id="MobiDB-lite"/>
    </source>
</evidence>
<dbReference type="PROSITE" id="PS00022">
    <property type="entry name" value="EGF_1"/>
    <property type="match status" value="8"/>
</dbReference>
<dbReference type="PANTHER" id="PTHR24052:SF12">
    <property type="entry name" value="PLATELET ENDOTHELIAL AGGREGATION RECEPTOR 1"/>
    <property type="match status" value="1"/>
</dbReference>
<feature type="domain" description="EGF-like" evidence="14">
    <location>
        <begin position="510"/>
        <end position="545"/>
    </location>
</feature>
<dbReference type="InterPro" id="IPR002049">
    <property type="entry name" value="LE_dom"/>
</dbReference>
<dbReference type="InterPro" id="IPR052485">
    <property type="entry name" value="MEGF_diff_regulators"/>
</dbReference>
<evidence type="ECO:0000256" key="13">
    <source>
        <dbReference type="SAM" id="Phobius"/>
    </source>
</evidence>
<feature type="transmembrane region" description="Helical" evidence="13">
    <location>
        <begin position="566"/>
        <end position="589"/>
    </location>
</feature>
<evidence type="ECO:0000256" key="3">
    <source>
        <dbReference type="ARBA" id="ARBA00022536"/>
    </source>
</evidence>
<evidence type="ECO:0000256" key="8">
    <source>
        <dbReference type="ARBA" id="ARBA00023136"/>
    </source>
</evidence>
<evidence type="ECO:0000256" key="2">
    <source>
        <dbReference type="ARBA" id="ARBA00022475"/>
    </source>
</evidence>
<feature type="disulfide bond" evidence="11">
    <location>
        <begin position="381"/>
        <end position="390"/>
    </location>
</feature>
<dbReference type="FunFam" id="2.170.300.10:FF:000041">
    <property type="entry name" value="Tyrosine protein kinase receptor tie-1, putative"/>
    <property type="match status" value="2"/>
</dbReference>
<name>A0A8C6Y192_NAJNA</name>
<dbReference type="FunFam" id="2.170.300.10:FF:000007">
    <property type="entry name" value="multiple epidermal growth factor-like domains protein 10"/>
    <property type="match status" value="1"/>
</dbReference>
<evidence type="ECO:0000256" key="9">
    <source>
        <dbReference type="ARBA" id="ARBA00023157"/>
    </source>
</evidence>
<reference evidence="15" key="2">
    <citation type="submission" date="2025-09" db="UniProtKB">
        <authorList>
            <consortium name="Ensembl"/>
        </authorList>
    </citation>
    <scope>IDENTIFICATION</scope>
</reference>
<dbReference type="Proteomes" id="UP000694559">
    <property type="component" value="Unplaced"/>
</dbReference>
<dbReference type="SMART" id="SM00180">
    <property type="entry name" value="EGF_Lam"/>
    <property type="match status" value="8"/>
</dbReference>
<evidence type="ECO:0000256" key="7">
    <source>
        <dbReference type="ARBA" id="ARBA00022989"/>
    </source>
</evidence>
<feature type="region of interest" description="Disordered" evidence="12">
    <location>
        <begin position="709"/>
        <end position="738"/>
    </location>
</feature>
<evidence type="ECO:0000256" key="6">
    <source>
        <dbReference type="ARBA" id="ARBA00022737"/>
    </source>
</evidence>
<keyword evidence="3 11" id="KW-0245">EGF-like domain</keyword>
<keyword evidence="5" id="KW-0732">Signal</keyword>
<sequence length="831" mass="88376">MEEGLFDHTVPCDKTSLPFGHMLLVESPTRQVLTALPPQGDICSTRCPIGRFGSSCQEECRCHNGGQCDPDSGQCHCAPGYLGEECREKCPIGKYGQDCRETCDCTNGGHCFHISGGCLCEAGFYGSHCEERKCLPGLYGLSCQFPCLCDPQHTQSCHPISGECACKAGWAGLYCNETCPHGSHGLRCQDPCLCLNGGTCDGETGCCSCPPGYTDEHCSSPCPDDTFGVNCSQECSCQNALGCSPVDGTCFCKEGWQGVDCSAPCSAGTWGAGCNQTCLCANGATCEPIDGGCTCVAGWQGSQCTQPCPGWFYGLGCGRKCSCENAAGCDPVSGRCRCLPGWKGPRCSQLCAEGLWGEQCRQMCSCKNGASCSPKDGICECAPGFRGPNCQRPCQSGRYGKKCSVPCKCANHSICHPVDGSCDCLPGWTGSDCARRESDGHQAKLKKPNDAPPLGSWKGAVSHWAPWQDWAIRASCGGVPTLPLNAIFWVGAIHGGNASNIFAGCTSGFFGNNCTSQCQCQHGALCDPGTGSCSCPSGYTGAHCETSRPDHPLTMVPALPAANPSLGAVIGIIILAALLAAVLVLFFCYRRCQKEKEKRHVSVAYTTGRTDSSEYVVPDVPPNYTHYYSNPSYHTLSPCSPSFTIPSSSDQPGKSLERDWSALHGADCNATLPSDWKHRRESPAHGGGYLDRSCSYMDGLGKYRCQVHAKEGPQGRSDSSLSSENPYATIKDCPGPAGKVPEGSYMDMKCPLPSSKWEKSYAEISPFEDPARSSETKGEEGTAAGEGVLQATPAVSPNHYDSPKNSHIPSHYDVPPVRHYPPSPPLRRQAR</sequence>
<feature type="compositionally biased region" description="Basic and acidic residues" evidence="12">
    <location>
        <begin position="769"/>
        <end position="780"/>
    </location>
</feature>
<reference evidence="15" key="1">
    <citation type="submission" date="2025-08" db="UniProtKB">
        <authorList>
            <consortium name="Ensembl"/>
        </authorList>
    </citation>
    <scope>IDENTIFICATION</scope>
</reference>
<dbReference type="GeneTree" id="ENSGT00940000155333"/>
<keyword evidence="9 11" id="KW-1015">Disulfide bond</keyword>
<dbReference type="OrthoDB" id="10268124at2759"/>
<feature type="disulfide bond" evidence="11">
    <location>
        <begin position="424"/>
        <end position="433"/>
    </location>
</feature>
<feature type="disulfide bond" evidence="11">
    <location>
        <begin position="77"/>
        <end position="86"/>
    </location>
</feature>
<keyword evidence="6" id="KW-0677">Repeat</keyword>
<keyword evidence="2" id="KW-1003">Cell membrane</keyword>
<dbReference type="InterPro" id="IPR000742">
    <property type="entry name" value="EGF"/>
</dbReference>
<feature type="domain" description="EGF-like" evidence="14">
    <location>
        <begin position="399"/>
        <end position="434"/>
    </location>
</feature>
<dbReference type="GO" id="GO:0005886">
    <property type="term" value="C:plasma membrane"/>
    <property type="evidence" value="ECO:0007669"/>
    <property type="project" value="UniProtKB-SubCell"/>
</dbReference>
<comment type="similarity">
    <text evidence="10">Belongs to the MEGF family.</text>
</comment>
<proteinExistence type="inferred from homology"/>
<dbReference type="Pfam" id="PF00053">
    <property type="entry name" value="EGF_laminin"/>
    <property type="match status" value="4"/>
</dbReference>
<evidence type="ECO:0000256" key="5">
    <source>
        <dbReference type="ARBA" id="ARBA00022729"/>
    </source>
</evidence>
<protein>
    <recommendedName>
        <fullName evidence="14">EGF-like domain-containing protein</fullName>
    </recommendedName>
</protein>
<evidence type="ECO:0000313" key="15">
    <source>
        <dbReference type="Ensembl" id="ENSNNAP00000021258.1"/>
    </source>
</evidence>
<dbReference type="SMART" id="SM00181">
    <property type="entry name" value="EGF"/>
    <property type="match status" value="10"/>
</dbReference>
<evidence type="ECO:0000256" key="10">
    <source>
        <dbReference type="ARBA" id="ARBA00038377"/>
    </source>
</evidence>
<keyword evidence="16" id="KW-1185">Reference proteome</keyword>
<feature type="domain" description="EGF-like" evidence="14">
    <location>
        <begin position="57"/>
        <end position="87"/>
    </location>
</feature>
<comment type="subcellular location">
    <subcellularLocation>
        <location evidence="1">Cell membrane</location>
        <topology evidence="1">Single-pass membrane protein</topology>
    </subcellularLocation>
</comment>
<dbReference type="Ensembl" id="ENSNNAT00000022285.1">
    <property type="protein sequence ID" value="ENSNNAP00000021258.1"/>
    <property type="gene ID" value="ENSNNAG00000014063.1"/>
</dbReference>
<evidence type="ECO:0000256" key="4">
    <source>
        <dbReference type="ARBA" id="ARBA00022692"/>
    </source>
</evidence>
<evidence type="ECO:0000259" key="14">
    <source>
        <dbReference type="PROSITE" id="PS50026"/>
    </source>
</evidence>
<feature type="compositionally biased region" description="Polar residues" evidence="12">
    <location>
        <begin position="716"/>
        <end position="726"/>
    </location>
</feature>
<dbReference type="PRINTS" id="PR00011">
    <property type="entry name" value="EGFLAMININ"/>
</dbReference>
<keyword evidence="4 13" id="KW-0812">Transmembrane</keyword>
<keyword evidence="8 13" id="KW-0472">Membrane</keyword>